<feature type="transmembrane region" description="Helical" evidence="6">
    <location>
        <begin position="12"/>
        <end position="33"/>
    </location>
</feature>
<reference evidence="9 10" key="1">
    <citation type="submission" date="2019-10" db="EMBL/GenBank/DDBJ databases">
        <title>New genus of Silvanigrellaceae.</title>
        <authorList>
            <person name="Pitt A."/>
            <person name="Hahn M.W."/>
        </authorList>
    </citation>
    <scope>NUCLEOTIDE SEQUENCE [LARGE SCALE GENOMIC DNA]</scope>
    <source>
        <strain evidence="9 10">33A1-SZDP</strain>
    </source>
</reference>
<keyword evidence="6" id="KW-0812">Transmembrane</keyword>
<dbReference type="EMBL" id="WFLN01000005">
    <property type="protein sequence ID" value="KAB8032196.1"/>
    <property type="molecule type" value="Genomic_DNA"/>
</dbReference>
<name>A0A833N4N1_9BACT</name>
<dbReference type="Gene3D" id="3.30.830.10">
    <property type="entry name" value="Metalloenzyme, LuxS/M16 peptidase-like"/>
    <property type="match status" value="2"/>
</dbReference>
<dbReference type="InterPro" id="IPR011249">
    <property type="entry name" value="Metalloenz_LuxS/M16"/>
</dbReference>
<dbReference type="PANTHER" id="PTHR43690:SF17">
    <property type="entry name" value="PROTEIN YHJJ"/>
    <property type="match status" value="1"/>
</dbReference>
<evidence type="ECO:0000256" key="5">
    <source>
        <dbReference type="ARBA" id="ARBA00023049"/>
    </source>
</evidence>
<feature type="domain" description="Peptidase M16 C-terminal" evidence="8">
    <location>
        <begin position="240"/>
        <end position="417"/>
    </location>
</feature>
<evidence type="ECO:0000259" key="8">
    <source>
        <dbReference type="Pfam" id="PF05193"/>
    </source>
</evidence>
<evidence type="ECO:0000256" key="2">
    <source>
        <dbReference type="ARBA" id="ARBA00022670"/>
    </source>
</evidence>
<dbReference type="GO" id="GO:0006508">
    <property type="term" value="P:proteolysis"/>
    <property type="evidence" value="ECO:0007669"/>
    <property type="project" value="UniProtKB-KW"/>
</dbReference>
<gene>
    <name evidence="9" type="ORF">GCL57_05995</name>
</gene>
<dbReference type="Pfam" id="PF00675">
    <property type="entry name" value="Peptidase_M16"/>
    <property type="match status" value="1"/>
</dbReference>
<keyword evidence="5" id="KW-0482">Metalloprotease</keyword>
<feature type="domain" description="Peptidase M16 N-terminal" evidence="7">
    <location>
        <begin position="88"/>
        <end position="226"/>
    </location>
</feature>
<dbReference type="GO" id="GO:0008237">
    <property type="term" value="F:metallopeptidase activity"/>
    <property type="evidence" value="ECO:0007669"/>
    <property type="project" value="UniProtKB-KW"/>
</dbReference>
<dbReference type="RefSeq" id="WP_152212435.1">
    <property type="nucleotide sequence ID" value="NZ_WFLN01000005.1"/>
</dbReference>
<evidence type="ECO:0000256" key="1">
    <source>
        <dbReference type="ARBA" id="ARBA00007261"/>
    </source>
</evidence>
<organism evidence="9 10">
    <name type="scientific">Fluviispira multicolorata</name>
    <dbReference type="NCBI Taxonomy" id="2654512"/>
    <lineage>
        <taxon>Bacteria</taxon>
        <taxon>Pseudomonadati</taxon>
        <taxon>Bdellovibrionota</taxon>
        <taxon>Oligoflexia</taxon>
        <taxon>Silvanigrellales</taxon>
        <taxon>Silvanigrellaceae</taxon>
        <taxon>Fluviispira</taxon>
    </lineage>
</organism>
<evidence type="ECO:0000256" key="3">
    <source>
        <dbReference type="ARBA" id="ARBA00022801"/>
    </source>
</evidence>
<keyword evidence="3" id="KW-0378">Hydrolase</keyword>
<evidence type="ECO:0000313" key="9">
    <source>
        <dbReference type="EMBL" id="KAB8032196.1"/>
    </source>
</evidence>
<comment type="caution">
    <text evidence="9">The sequence shown here is derived from an EMBL/GenBank/DDBJ whole genome shotgun (WGS) entry which is preliminary data.</text>
</comment>
<accession>A0A833N4N1</accession>
<evidence type="ECO:0000256" key="4">
    <source>
        <dbReference type="ARBA" id="ARBA00022833"/>
    </source>
</evidence>
<evidence type="ECO:0000256" key="6">
    <source>
        <dbReference type="SAM" id="Phobius"/>
    </source>
</evidence>
<comment type="similarity">
    <text evidence="1">Belongs to the peptidase M16 family.</text>
</comment>
<dbReference type="SUPFAM" id="SSF63411">
    <property type="entry name" value="LuxS/MPP-like metallohydrolase"/>
    <property type="match status" value="2"/>
</dbReference>
<dbReference type="Proteomes" id="UP000442694">
    <property type="component" value="Unassembled WGS sequence"/>
</dbReference>
<dbReference type="PANTHER" id="PTHR43690">
    <property type="entry name" value="NARDILYSIN"/>
    <property type="match status" value="1"/>
</dbReference>
<keyword evidence="6" id="KW-0472">Membrane</keyword>
<sequence length="502" mass="57490">MRNLNIKQKRKNIFYFFVKNYSLAVLNLFPIIAHAKVDDTKIKHSISNNINHVVAIDTKLIQSTSIIPGSTIQAHQYILNNGLKLIVVPDNRNPIATVHFILNAGSNREHKGTTGLAHFFEHMMFRKTKDTLEGNYDRVINAVGGSGNAGTSDSFVTYYSTFPGPALETMLKLEADRFIHLDLAEPYFSIEKGAVISERKLRVENDPLQRSNEFIRAITERETPMEWMTIGSKNDVENMSIAAAKSFYENYYTPDNTTMIVGGPFEQKNVVNLVQKYFGNWQGKVSHQQEKYPTDYFTRDFGKKFICSAPVFNKRFKIVYPAAQGTLKSLTYSLVFQAMLDDHPNGTFERRLVKDKLATDLSFYKTYWQDQNNPFVVNFSLTKEQKYESVVQFWQKGVQEVLNKPVSEKIKRQILKQLAVSNADTAERMTALTNTVLDNYFFLKDFNASGQAEKIIQSITTENLRQWVHENISPQKYYITGIVTPNEAHSCADMFAEFQKSN</sequence>
<dbReference type="GO" id="GO:0046872">
    <property type="term" value="F:metal ion binding"/>
    <property type="evidence" value="ECO:0007669"/>
    <property type="project" value="InterPro"/>
</dbReference>
<keyword evidence="4" id="KW-0862">Zinc</keyword>
<keyword evidence="6" id="KW-1133">Transmembrane helix</keyword>
<keyword evidence="10" id="KW-1185">Reference proteome</keyword>
<dbReference type="InterPro" id="IPR007863">
    <property type="entry name" value="Peptidase_M16_C"/>
</dbReference>
<evidence type="ECO:0000259" key="7">
    <source>
        <dbReference type="Pfam" id="PF00675"/>
    </source>
</evidence>
<proteinExistence type="inferred from homology"/>
<evidence type="ECO:0000313" key="10">
    <source>
        <dbReference type="Proteomes" id="UP000442694"/>
    </source>
</evidence>
<protein>
    <recommendedName>
        <fullName evidence="11">Zinc protease</fullName>
    </recommendedName>
</protein>
<keyword evidence="2" id="KW-0645">Protease</keyword>
<dbReference type="Pfam" id="PF05193">
    <property type="entry name" value="Peptidase_M16_C"/>
    <property type="match status" value="1"/>
</dbReference>
<evidence type="ECO:0008006" key="11">
    <source>
        <dbReference type="Google" id="ProtNLM"/>
    </source>
</evidence>
<dbReference type="InterPro" id="IPR011765">
    <property type="entry name" value="Pept_M16_N"/>
</dbReference>
<dbReference type="AlphaFoldDB" id="A0A833N4N1"/>
<dbReference type="InterPro" id="IPR050626">
    <property type="entry name" value="Peptidase_M16"/>
</dbReference>